<dbReference type="Proteomes" id="UP000007575">
    <property type="component" value="Chromosome"/>
</dbReference>
<name>H8GXT0_DEIGI</name>
<dbReference type="KEGG" id="dgo:DGo_CA2005"/>
<dbReference type="AlphaFoldDB" id="H8GXT0"/>
<proteinExistence type="predicted"/>
<sequence>MFRFATPDPLKYEVKVAGKNIVKRRNWDGDKLLAYLQEHLPGVFEGRFPDYGLRIEAAKKRDIVLEGWKPDKEEGDEIKEAFDGLVGEVLEDVEVEDFLLD</sequence>
<keyword evidence="2" id="KW-1185">Reference proteome</keyword>
<dbReference type="EMBL" id="CP002191">
    <property type="protein sequence ID" value="AFD25932.1"/>
    <property type="molecule type" value="Genomic_DNA"/>
</dbReference>
<evidence type="ECO:0000313" key="2">
    <source>
        <dbReference type="Proteomes" id="UP000007575"/>
    </source>
</evidence>
<accession>H8GXT0</accession>
<reference evidence="1 2" key="1">
    <citation type="journal article" date="2012" name="PLoS ONE">
        <title>Genome sequence and transcriptome analysis of the radioresistant bacterium Deinococcus gobiensis: insights into the extreme environmental adaptations.</title>
        <authorList>
            <person name="Yuan M."/>
            <person name="Chen M."/>
            <person name="Zhang W."/>
            <person name="Lu W."/>
            <person name="Wang J."/>
            <person name="Yang M."/>
            <person name="Zhao P."/>
            <person name="Tang R."/>
            <person name="Li X."/>
            <person name="Hao Y."/>
            <person name="Zhou Z."/>
            <person name="Zhan Y."/>
            <person name="Yu H."/>
            <person name="Teng C."/>
            <person name="Yan Y."/>
            <person name="Ping S."/>
            <person name="Wang Y."/>
            <person name="Lin M."/>
        </authorList>
    </citation>
    <scope>NUCLEOTIDE SEQUENCE [LARGE SCALE GENOMIC DNA]</scope>
    <source>
        <strain evidence="1 2">I-0</strain>
    </source>
</reference>
<protein>
    <submittedName>
        <fullName evidence="1">Uncharacterized protein</fullName>
    </submittedName>
</protein>
<dbReference type="PATRIC" id="fig|745776.4.peg.2055"/>
<evidence type="ECO:0000313" key="1">
    <source>
        <dbReference type="EMBL" id="AFD25932.1"/>
    </source>
</evidence>
<gene>
    <name evidence="1" type="ordered locus">DGo_CA2005</name>
</gene>
<organism evidence="1 2">
    <name type="scientific">Deinococcus gobiensis (strain DSM 21396 / JCM 16679 / CGMCC 1.7299 / I-0)</name>
    <dbReference type="NCBI Taxonomy" id="745776"/>
    <lineage>
        <taxon>Bacteria</taxon>
        <taxon>Thermotogati</taxon>
        <taxon>Deinococcota</taxon>
        <taxon>Deinococci</taxon>
        <taxon>Deinococcales</taxon>
        <taxon>Deinococcaceae</taxon>
        <taxon>Deinococcus</taxon>
    </lineage>
</organism>
<dbReference type="HOGENOM" id="CLU_2286868_0_0_0"/>